<sequence>MMFSAILSLAVLSCTQAVSVISPDSAALKHVSTHIGQNKEVSVDYYIPSSIRQEEAPVWRRQVNETNVCGANCTTHCFTPSGGAPVPSPAECNVIADALRYESENTGALFRVATATNVTMTYRSCKTFFINQDFGGLVYCRTDWAALVDWLATSCQPAQNAHGGLCVANDQRWYVQVQHVRG</sequence>
<feature type="signal peptide" evidence="1">
    <location>
        <begin position="1"/>
        <end position="17"/>
    </location>
</feature>
<dbReference type="AlphaFoldDB" id="A8NR58"/>
<dbReference type="GeneID" id="6012239"/>
<dbReference type="VEuPathDB" id="FungiDB:CC1G_07128"/>
<keyword evidence="1" id="KW-0732">Signal</keyword>
<reference evidence="2 3" key="1">
    <citation type="journal article" date="2010" name="Proc. Natl. Acad. Sci. U.S.A.">
        <title>Insights into evolution of multicellular fungi from the assembled chromosomes of the mushroom Coprinopsis cinerea (Coprinus cinereus).</title>
        <authorList>
            <person name="Stajich J.E."/>
            <person name="Wilke S.K."/>
            <person name="Ahren D."/>
            <person name="Au C.H."/>
            <person name="Birren B.W."/>
            <person name="Borodovsky M."/>
            <person name="Burns C."/>
            <person name="Canback B."/>
            <person name="Casselton L.A."/>
            <person name="Cheng C.K."/>
            <person name="Deng J."/>
            <person name="Dietrich F.S."/>
            <person name="Fargo D.C."/>
            <person name="Farman M.L."/>
            <person name="Gathman A.C."/>
            <person name="Goldberg J."/>
            <person name="Guigo R."/>
            <person name="Hoegger P.J."/>
            <person name="Hooker J.B."/>
            <person name="Huggins A."/>
            <person name="James T.Y."/>
            <person name="Kamada T."/>
            <person name="Kilaru S."/>
            <person name="Kodira C."/>
            <person name="Kues U."/>
            <person name="Kupfer D."/>
            <person name="Kwan H.S."/>
            <person name="Lomsadze A."/>
            <person name="Li W."/>
            <person name="Lilly W.W."/>
            <person name="Ma L.J."/>
            <person name="Mackey A.J."/>
            <person name="Manning G."/>
            <person name="Martin F."/>
            <person name="Muraguchi H."/>
            <person name="Natvig D.O."/>
            <person name="Palmerini H."/>
            <person name="Ramesh M.A."/>
            <person name="Rehmeyer C.J."/>
            <person name="Roe B.A."/>
            <person name="Shenoy N."/>
            <person name="Stanke M."/>
            <person name="Ter-Hovhannisyan V."/>
            <person name="Tunlid A."/>
            <person name="Velagapudi R."/>
            <person name="Vision T.J."/>
            <person name="Zeng Q."/>
            <person name="Zolan M.E."/>
            <person name="Pukkila P.J."/>
        </authorList>
    </citation>
    <scope>NUCLEOTIDE SEQUENCE [LARGE SCALE GENOMIC DNA]</scope>
    <source>
        <strain evidence="3">Okayama-7 / 130 / ATCC MYA-4618 / FGSC 9003</strain>
    </source>
</reference>
<keyword evidence="3" id="KW-1185">Reference proteome</keyword>
<gene>
    <name evidence="2" type="ORF">CC1G_07128</name>
</gene>
<evidence type="ECO:0000313" key="3">
    <source>
        <dbReference type="Proteomes" id="UP000001861"/>
    </source>
</evidence>
<name>A8NR58_COPC7</name>
<organism evidence="2 3">
    <name type="scientific">Coprinopsis cinerea (strain Okayama-7 / 130 / ATCC MYA-4618 / FGSC 9003)</name>
    <name type="common">Inky cap fungus</name>
    <name type="synonym">Hormographiella aspergillata</name>
    <dbReference type="NCBI Taxonomy" id="240176"/>
    <lineage>
        <taxon>Eukaryota</taxon>
        <taxon>Fungi</taxon>
        <taxon>Dikarya</taxon>
        <taxon>Basidiomycota</taxon>
        <taxon>Agaricomycotina</taxon>
        <taxon>Agaricomycetes</taxon>
        <taxon>Agaricomycetidae</taxon>
        <taxon>Agaricales</taxon>
        <taxon>Agaricineae</taxon>
        <taxon>Psathyrellaceae</taxon>
        <taxon>Coprinopsis</taxon>
    </lineage>
</organism>
<protein>
    <submittedName>
        <fullName evidence="2">Uncharacterized protein</fullName>
    </submittedName>
</protein>
<evidence type="ECO:0000256" key="1">
    <source>
        <dbReference type="SAM" id="SignalP"/>
    </source>
</evidence>
<dbReference type="InParanoid" id="A8NR58"/>
<feature type="chain" id="PRO_5002726605" evidence="1">
    <location>
        <begin position="18"/>
        <end position="182"/>
    </location>
</feature>
<dbReference type="eggNOG" id="ENOG502SSE6">
    <property type="taxonomic scope" value="Eukaryota"/>
</dbReference>
<dbReference type="Proteomes" id="UP000001861">
    <property type="component" value="Unassembled WGS sequence"/>
</dbReference>
<accession>A8NR58</accession>
<proteinExistence type="predicted"/>
<dbReference type="OMA" id="DCAPANN"/>
<dbReference type="HOGENOM" id="CLU_107676_0_0_1"/>
<dbReference type="EMBL" id="AACS02000008">
    <property type="protein sequence ID" value="EAU86049.2"/>
    <property type="molecule type" value="Genomic_DNA"/>
</dbReference>
<dbReference type="RefSeq" id="XP_001835704.2">
    <property type="nucleotide sequence ID" value="XM_001835652.2"/>
</dbReference>
<comment type="caution">
    <text evidence="2">The sequence shown here is derived from an EMBL/GenBank/DDBJ whole genome shotgun (WGS) entry which is preliminary data.</text>
</comment>
<dbReference type="KEGG" id="cci:CC1G_07128"/>
<dbReference type="OrthoDB" id="3226519at2759"/>
<evidence type="ECO:0000313" key="2">
    <source>
        <dbReference type="EMBL" id="EAU86049.2"/>
    </source>
</evidence>